<comment type="caution">
    <text evidence="2">The sequence shown here is derived from an EMBL/GenBank/DDBJ whole genome shotgun (WGS) entry which is preliminary data.</text>
</comment>
<dbReference type="EMBL" id="CADEAL010004269">
    <property type="protein sequence ID" value="CAB1455744.1"/>
    <property type="molecule type" value="Genomic_DNA"/>
</dbReference>
<proteinExistence type="predicted"/>
<reference evidence="2" key="1">
    <citation type="submission" date="2020-03" db="EMBL/GenBank/DDBJ databases">
        <authorList>
            <person name="Weist P."/>
        </authorList>
    </citation>
    <scope>NUCLEOTIDE SEQUENCE</scope>
</reference>
<evidence type="ECO:0000313" key="2">
    <source>
        <dbReference type="EMBL" id="CAB1455744.1"/>
    </source>
</evidence>
<gene>
    <name evidence="2" type="ORF">PLEPLA_LOCUS43525</name>
</gene>
<accession>A0A9N7ZBJ8</accession>
<feature type="region of interest" description="Disordered" evidence="1">
    <location>
        <begin position="213"/>
        <end position="233"/>
    </location>
</feature>
<protein>
    <submittedName>
        <fullName evidence="2">Uncharacterized protein</fullName>
    </submittedName>
</protein>
<organism evidence="2 3">
    <name type="scientific">Pleuronectes platessa</name>
    <name type="common">European plaice</name>
    <dbReference type="NCBI Taxonomy" id="8262"/>
    <lineage>
        <taxon>Eukaryota</taxon>
        <taxon>Metazoa</taxon>
        <taxon>Chordata</taxon>
        <taxon>Craniata</taxon>
        <taxon>Vertebrata</taxon>
        <taxon>Euteleostomi</taxon>
        <taxon>Actinopterygii</taxon>
        <taxon>Neopterygii</taxon>
        <taxon>Teleostei</taxon>
        <taxon>Neoteleostei</taxon>
        <taxon>Acanthomorphata</taxon>
        <taxon>Carangaria</taxon>
        <taxon>Pleuronectiformes</taxon>
        <taxon>Pleuronectoidei</taxon>
        <taxon>Pleuronectidae</taxon>
        <taxon>Pleuronectes</taxon>
    </lineage>
</organism>
<keyword evidence="3" id="KW-1185">Reference proteome</keyword>
<sequence>MQMGQAGDRTADLQVGGRPLYPSATAALDHLNPWLIKMYDRLCQAERLSDHTTEMEPEDQVLLDQVASLEETSEAGALKSDILLQHVLDLPHEAESLSEINSELEMETDGYQFLSDQVASLMEESEAAALKTDMLLQEMQDLPSKAESLSEINTELEMETEENQTPLDQVGSLADELQNEQTWSQEQEDQFIDQRVKTLRYELKDCLETEGDTDHHLLVAPRQELEEQKATKD</sequence>
<dbReference type="AlphaFoldDB" id="A0A9N7ZBJ8"/>
<evidence type="ECO:0000256" key="1">
    <source>
        <dbReference type="SAM" id="MobiDB-lite"/>
    </source>
</evidence>
<name>A0A9N7ZBJ8_PLEPL</name>
<evidence type="ECO:0000313" key="3">
    <source>
        <dbReference type="Proteomes" id="UP001153269"/>
    </source>
</evidence>
<dbReference type="Proteomes" id="UP001153269">
    <property type="component" value="Unassembled WGS sequence"/>
</dbReference>